<evidence type="ECO:0000256" key="1">
    <source>
        <dbReference type="ARBA" id="ARBA00004236"/>
    </source>
</evidence>
<evidence type="ECO:0000313" key="10">
    <source>
        <dbReference type="EMBL" id="PDO11547.1"/>
    </source>
</evidence>
<dbReference type="Proteomes" id="UP000243688">
    <property type="component" value="Unassembled WGS sequence"/>
</dbReference>
<feature type="transmembrane region" description="Helical" evidence="7">
    <location>
        <begin position="15"/>
        <end position="33"/>
    </location>
</feature>
<comment type="subcellular location">
    <subcellularLocation>
        <location evidence="1">Cell membrane</location>
    </subcellularLocation>
</comment>
<dbReference type="GO" id="GO:0007165">
    <property type="term" value="P:signal transduction"/>
    <property type="evidence" value="ECO:0007669"/>
    <property type="project" value="UniProtKB-KW"/>
</dbReference>
<evidence type="ECO:0000256" key="7">
    <source>
        <dbReference type="SAM" id="Phobius"/>
    </source>
</evidence>
<dbReference type="Gene3D" id="6.10.340.10">
    <property type="match status" value="1"/>
</dbReference>
<evidence type="ECO:0000256" key="6">
    <source>
        <dbReference type="PROSITE-ProRule" id="PRU00284"/>
    </source>
</evidence>
<evidence type="ECO:0000259" key="8">
    <source>
        <dbReference type="PROSITE" id="PS50111"/>
    </source>
</evidence>
<evidence type="ECO:0000256" key="5">
    <source>
        <dbReference type="ARBA" id="ARBA00029447"/>
    </source>
</evidence>
<evidence type="ECO:0000313" key="11">
    <source>
        <dbReference type="Proteomes" id="UP000243688"/>
    </source>
</evidence>
<evidence type="ECO:0000256" key="3">
    <source>
        <dbReference type="ARBA" id="ARBA00023136"/>
    </source>
</evidence>
<dbReference type="AlphaFoldDB" id="A0A2A6E460"/>
<comment type="similarity">
    <text evidence="5">Belongs to the methyl-accepting chemotaxis (MCP) protein family.</text>
</comment>
<keyword evidence="7" id="KW-1133">Transmembrane helix</keyword>
<dbReference type="PANTHER" id="PTHR32089">
    <property type="entry name" value="METHYL-ACCEPTING CHEMOTAXIS PROTEIN MCPB"/>
    <property type="match status" value="1"/>
</dbReference>
<dbReference type="GO" id="GO:0005886">
    <property type="term" value="C:plasma membrane"/>
    <property type="evidence" value="ECO:0007669"/>
    <property type="project" value="UniProtKB-SubCell"/>
</dbReference>
<gene>
    <name evidence="10" type="ORF">BLM47_01750</name>
</gene>
<dbReference type="CDD" id="cd06225">
    <property type="entry name" value="HAMP"/>
    <property type="match status" value="1"/>
</dbReference>
<keyword evidence="4 6" id="KW-0807">Transducer</keyword>
<accession>A0A2A6E460</accession>
<sequence length="420" mass="45245">MESFVAWLGTFRGRLYAGVGAMLLVAAIVLIAFGAWTGKAVAALIVSLVLVAVGLYAARILENALLGPVSSLSRLAFTVAKGDFTVRADASSSDALGQLARALNDMAQKLQAILTDTVRITQQVADTGRHLYNRNETLKDVLNQAAVSAGELAAGANQISEEVVRISDAIREIEKRIHTYADASRAMSARSQEMLALIEQGRKAVNQQTEGVQQNVSATKAVSETIRKLAQQAGGISAVTRTISEIADQTNLLALNASIEAARAGEHGRGFAVVAQEVRKLSEEAAQSTREVFGLVRSIEQGIKEALASMQANEAAVERQVQLIRETEGIFTRIFASIGYISDEIEQFAREGEKMLQYARDIASTMENISAITEQSAAGTQEVSASMNEQIRAVSDMLNVAEQMTREVSQLQRTISVFRI</sequence>
<protein>
    <submittedName>
        <fullName evidence="10">Methyl-accepting chemotaxis protein</fullName>
    </submittedName>
</protein>
<proteinExistence type="inferred from homology"/>
<feature type="domain" description="Methyl-accepting transducer" evidence="8">
    <location>
        <begin position="134"/>
        <end position="391"/>
    </location>
</feature>
<evidence type="ECO:0000256" key="2">
    <source>
        <dbReference type="ARBA" id="ARBA00022475"/>
    </source>
</evidence>
<dbReference type="EMBL" id="MOXJ01000002">
    <property type="protein sequence ID" value="PDO11547.1"/>
    <property type="molecule type" value="Genomic_DNA"/>
</dbReference>
<dbReference type="SUPFAM" id="SSF58104">
    <property type="entry name" value="Methyl-accepting chemotaxis protein (MCP) signaling domain"/>
    <property type="match status" value="1"/>
</dbReference>
<keyword evidence="7" id="KW-0812">Transmembrane</keyword>
<name>A0A2A6E460_9BACL</name>
<dbReference type="Gene3D" id="1.10.287.950">
    <property type="entry name" value="Methyl-accepting chemotaxis protein"/>
    <property type="match status" value="1"/>
</dbReference>
<comment type="caution">
    <text evidence="10">The sequence shown here is derived from an EMBL/GenBank/DDBJ whole genome shotgun (WGS) entry which is preliminary data.</text>
</comment>
<dbReference type="InterPro" id="IPR003660">
    <property type="entry name" value="HAMP_dom"/>
</dbReference>
<dbReference type="PROSITE" id="PS50111">
    <property type="entry name" value="CHEMOTAXIS_TRANSDUC_2"/>
    <property type="match status" value="1"/>
</dbReference>
<feature type="transmembrane region" description="Helical" evidence="7">
    <location>
        <begin position="40"/>
        <end position="58"/>
    </location>
</feature>
<dbReference type="Pfam" id="PF00672">
    <property type="entry name" value="HAMP"/>
    <property type="match status" value="1"/>
</dbReference>
<feature type="domain" description="HAMP" evidence="9">
    <location>
        <begin position="63"/>
        <end position="115"/>
    </location>
</feature>
<keyword evidence="3 7" id="KW-0472">Membrane</keyword>
<dbReference type="SMART" id="SM00283">
    <property type="entry name" value="MA"/>
    <property type="match status" value="1"/>
</dbReference>
<evidence type="ECO:0000256" key="4">
    <source>
        <dbReference type="ARBA" id="ARBA00023224"/>
    </source>
</evidence>
<dbReference type="Pfam" id="PF00015">
    <property type="entry name" value="MCPsignal"/>
    <property type="match status" value="1"/>
</dbReference>
<dbReference type="PANTHER" id="PTHR32089:SF112">
    <property type="entry name" value="LYSOZYME-LIKE PROTEIN-RELATED"/>
    <property type="match status" value="1"/>
</dbReference>
<dbReference type="SMART" id="SM00304">
    <property type="entry name" value="HAMP"/>
    <property type="match status" value="1"/>
</dbReference>
<dbReference type="PROSITE" id="PS50885">
    <property type="entry name" value="HAMP"/>
    <property type="match status" value="1"/>
</dbReference>
<dbReference type="InterPro" id="IPR004089">
    <property type="entry name" value="MCPsignal_dom"/>
</dbReference>
<organism evidence="10 11">
    <name type="scientific">Candidatus Reconcilbacillus cellulovorans</name>
    <dbReference type="NCBI Taxonomy" id="1906605"/>
    <lineage>
        <taxon>Bacteria</taxon>
        <taxon>Bacillati</taxon>
        <taxon>Bacillota</taxon>
        <taxon>Bacilli</taxon>
        <taxon>Bacillales</taxon>
        <taxon>Paenibacillaceae</taxon>
        <taxon>Candidatus Reconcilbacillus</taxon>
    </lineage>
</organism>
<reference evidence="10 11" key="1">
    <citation type="submission" date="2016-12" db="EMBL/GenBank/DDBJ databases">
        <title>Candidatus Reconcilibacillus cellulovorans genome.</title>
        <authorList>
            <person name="Kolinko S."/>
            <person name="Wu Y.-W."/>
            <person name="Tachea F."/>
            <person name="Denzel E."/>
            <person name="Hiras J."/>
            <person name="Baecker N."/>
            <person name="Chan L.J."/>
            <person name="Eichorst S.A."/>
            <person name="Frey D."/>
            <person name="Adams P.D."/>
            <person name="Pray T."/>
            <person name="Tanjore D."/>
            <person name="Petzold C.J."/>
            <person name="Gladden J.M."/>
            <person name="Simmons B.A."/>
            <person name="Singer S.W."/>
        </authorList>
    </citation>
    <scope>NUCLEOTIDE SEQUENCE [LARGE SCALE GENOMIC DNA]</scope>
    <source>
        <strain evidence="10">JTherm</strain>
    </source>
</reference>
<keyword evidence="2" id="KW-1003">Cell membrane</keyword>
<evidence type="ECO:0000259" key="9">
    <source>
        <dbReference type="PROSITE" id="PS50885"/>
    </source>
</evidence>